<dbReference type="AlphaFoldDB" id="A0A7V6U056"/>
<evidence type="ECO:0000313" key="2">
    <source>
        <dbReference type="EMBL" id="HHV68625.1"/>
    </source>
</evidence>
<sequence>YAVCDEEAVIGGSGVAAPVFDASGEVVAALNMATISPRFTACRQRMIDAVIKHAAELSARLGYKPSTTDKQ</sequence>
<evidence type="ECO:0000259" key="1">
    <source>
        <dbReference type="PROSITE" id="PS51078"/>
    </source>
</evidence>
<dbReference type="Proteomes" id="UP000551563">
    <property type="component" value="Unassembled WGS sequence"/>
</dbReference>
<dbReference type="EMBL" id="DUMN01000376">
    <property type="protein sequence ID" value="HHV68625.1"/>
    <property type="molecule type" value="Genomic_DNA"/>
</dbReference>
<dbReference type="InterPro" id="IPR014757">
    <property type="entry name" value="Tscrpt_reg_IclR_C"/>
</dbReference>
<feature type="non-terminal residue" evidence="2">
    <location>
        <position position="1"/>
    </location>
</feature>
<dbReference type="PROSITE" id="PS51078">
    <property type="entry name" value="ICLR_ED"/>
    <property type="match status" value="1"/>
</dbReference>
<name>A0A7V6U056_9HYPH</name>
<gene>
    <name evidence="2" type="ORF">GXX48_13415</name>
</gene>
<dbReference type="Pfam" id="PF01614">
    <property type="entry name" value="IclR_C"/>
    <property type="match status" value="1"/>
</dbReference>
<feature type="domain" description="IclR-ED" evidence="1">
    <location>
        <begin position="1"/>
        <end position="63"/>
    </location>
</feature>
<proteinExistence type="predicted"/>
<evidence type="ECO:0000313" key="3">
    <source>
        <dbReference type="Proteomes" id="UP000551563"/>
    </source>
</evidence>
<dbReference type="SUPFAM" id="SSF55781">
    <property type="entry name" value="GAF domain-like"/>
    <property type="match status" value="1"/>
</dbReference>
<dbReference type="InterPro" id="IPR029016">
    <property type="entry name" value="GAF-like_dom_sf"/>
</dbReference>
<dbReference type="Gene3D" id="3.30.450.40">
    <property type="match status" value="1"/>
</dbReference>
<accession>A0A7V6U056</accession>
<reference evidence="2 3" key="1">
    <citation type="journal article" date="2020" name="Biotechnol. Biofuels">
        <title>New insights from the biogas microbiome by comprehensive genome-resolved metagenomics of nearly 1600 species originating from multiple anaerobic digesters.</title>
        <authorList>
            <person name="Campanaro S."/>
            <person name="Treu L."/>
            <person name="Rodriguez-R L.M."/>
            <person name="Kovalovszki A."/>
            <person name="Ziels R.M."/>
            <person name="Maus I."/>
            <person name="Zhu X."/>
            <person name="Kougias P.G."/>
            <person name="Basile A."/>
            <person name="Luo G."/>
            <person name="Schluter A."/>
            <person name="Konstantinidis K.T."/>
            <person name="Angelidaki I."/>
        </authorList>
    </citation>
    <scope>NUCLEOTIDE SEQUENCE [LARGE SCALE GENOMIC DNA]</scope>
    <source>
        <strain evidence="2">AS04akNAM_66</strain>
    </source>
</reference>
<protein>
    <submittedName>
        <fullName evidence="2">IclR family transcriptional regulator</fullName>
    </submittedName>
</protein>
<organism evidence="2 3">
    <name type="scientific">Brucella intermedia</name>
    <dbReference type="NCBI Taxonomy" id="94625"/>
    <lineage>
        <taxon>Bacteria</taxon>
        <taxon>Pseudomonadati</taxon>
        <taxon>Pseudomonadota</taxon>
        <taxon>Alphaproteobacteria</taxon>
        <taxon>Hyphomicrobiales</taxon>
        <taxon>Brucellaceae</taxon>
        <taxon>Brucella/Ochrobactrum group</taxon>
        <taxon>Brucella</taxon>
    </lineage>
</organism>
<comment type="caution">
    <text evidence="2">The sequence shown here is derived from an EMBL/GenBank/DDBJ whole genome shotgun (WGS) entry which is preliminary data.</text>
</comment>